<reference evidence="1" key="1">
    <citation type="submission" date="2023-07" db="EMBL/GenBank/DDBJ databases">
        <title>Genome content predicts the carbon catabolic preferences of heterotrophic bacteria.</title>
        <authorList>
            <person name="Gralka M."/>
        </authorList>
    </citation>
    <scope>NUCLEOTIDE SEQUENCE</scope>
    <source>
        <strain evidence="1">I3M17_2</strain>
    </source>
</reference>
<evidence type="ECO:0000313" key="1">
    <source>
        <dbReference type="EMBL" id="MDO6425309.1"/>
    </source>
</evidence>
<gene>
    <name evidence="1" type="ORF">Q4521_22745</name>
</gene>
<proteinExistence type="predicted"/>
<comment type="caution">
    <text evidence="1">The sequence shown here is derived from an EMBL/GenBank/DDBJ whole genome shotgun (WGS) entry which is preliminary data.</text>
</comment>
<dbReference type="SUPFAM" id="SSF56954">
    <property type="entry name" value="Outer membrane efflux proteins (OEP)"/>
    <property type="match status" value="1"/>
</dbReference>
<protein>
    <submittedName>
        <fullName evidence="1">TolC family protein</fullName>
    </submittedName>
</protein>
<organism evidence="1 2">
    <name type="scientific">Saccharophagus degradans</name>
    <dbReference type="NCBI Taxonomy" id="86304"/>
    <lineage>
        <taxon>Bacteria</taxon>
        <taxon>Pseudomonadati</taxon>
        <taxon>Pseudomonadota</taxon>
        <taxon>Gammaproteobacteria</taxon>
        <taxon>Cellvibrionales</taxon>
        <taxon>Cellvibrionaceae</taxon>
        <taxon>Saccharophagus</taxon>
    </lineage>
</organism>
<accession>A0AAW7XCK2</accession>
<dbReference type="GO" id="GO:0015562">
    <property type="term" value="F:efflux transmembrane transporter activity"/>
    <property type="evidence" value="ECO:0007669"/>
    <property type="project" value="InterPro"/>
</dbReference>
<dbReference type="Gene3D" id="1.20.1600.10">
    <property type="entry name" value="Outer membrane efflux proteins (OEP)"/>
    <property type="match status" value="1"/>
</dbReference>
<name>A0AAW7XCK2_9GAMM</name>
<sequence>LEECIQYAIDHNLEVKQQLFALEDAKLTTSNAKGSFLPNLNVSARNSWNNGLSQNVTTGVLINQTTRNSSYGVSSSI</sequence>
<dbReference type="AlphaFoldDB" id="A0AAW7XCK2"/>
<feature type="non-terminal residue" evidence="1">
    <location>
        <position position="77"/>
    </location>
</feature>
<dbReference type="EMBL" id="JAUOPB010000599">
    <property type="protein sequence ID" value="MDO6425309.1"/>
    <property type="molecule type" value="Genomic_DNA"/>
</dbReference>
<feature type="non-terminal residue" evidence="1">
    <location>
        <position position="1"/>
    </location>
</feature>
<evidence type="ECO:0000313" key="2">
    <source>
        <dbReference type="Proteomes" id="UP001169760"/>
    </source>
</evidence>
<dbReference type="Proteomes" id="UP001169760">
    <property type="component" value="Unassembled WGS sequence"/>
</dbReference>
<dbReference type="RefSeq" id="WP_303494805.1">
    <property type="nucleotide sequence ID" value="NZ_JAUOPB010000599.1"/>
</dbReference>